<evidence type="ECO:0000313" key="13">
    <source>
        <dbReference type="EMBL" id="QJX01190.1"/>
    </source>
</evidence>
<accession>A0A6M5Z440</accession>
<evidence type="ECO:0000256" key="5">
    <source>
        <dbReference type="ARBA" id="ARBA00022777"/>
    </source>
</evidence>
<dbReference type="CDD" id="cd00130">
    <property type="entry name" value="PAS"/>
    <property type="match status" value="2"/>
</dbReference>
<dbReference type="Pfam" id="PF08448">
    <property type="entry name" value="PAS_4"/>
    <property type="match status" value="1"/>
</dbReference>
<dbReference type="Pfam" id="PF00512">
    <property type="entry name" value="HisKA"/>
    <property type="match status" value="1"/>
</dbReference>
<evidence type="ECO:0000259" key="9">
    <source>
        <dbReference type="PROSITE" id="PS50109"/>
    </source>
</evidence>
<dbReference type="InterPro" id="IPR036097">
    <property type="entry name" value="HisK_dim/P_sf"/>
</dbReference>
<dbReference type="InterPro" id="IPR013655">
    <property type="entry name" value="PAS_fold_3"/>
</dbReference>
<feature type="domain" description="PAS" evidence="11">
    <location>
        <begin position="269"/>
        <end position="340"/>
    </location>
</feature>
<keyword evidence="3 8" id="KW-0597">Phosphoprotein</keyword>
<dbReference type="GO" id="GO:0000155">
    <property type="term" value="F:phosphorelay sensor kinase activity"/>
    <property type="evidence" value="ECO:0007669"/>
    <property type="project" value="InterPro"/>
</dbReference>
<dbReference type="Pfam" id="PF13188">
    <property type="entry name" value="PAS_8"/>
    <property type="match status" value="1"/>
</dbReference>
<dbReference type="InterPro" id="IPR001789">
    <property type="entry name" value="Sig_transdc_resp-reg_receiver"/>
</dbReference>
<dbReference type="SUPFAM" id="SSF55874">
    <property type="entry name" value="ATPase domain of HSP90 chaperone/DNA topoisomerase II/histidine kinase"/>
    <property type="match status" value="1"/>
</dbReference>
<dbReference type="NCBIfam" id="TIGR00229">
    <property type="entry name" value="sensory_box"/>
    <property type="match status" value="2"/>
</dbReference>
<evidence type="ECO:0000256" key="4">
    <source>
        <dbReference type="ARBA" id="ARBA00022679"/>
    </source>
</evidence>
<dbReference type="InterPro" id="IPR011006">
    <property type="entry name" value="CheY-like_superfamily"/>
</dbReference>
<dbReference type="InterPro" id="IPR003594">
    <property type="entry name" value="HATPase_dom"/>
</dbReference>
<keyword evidence="14" id="KW-1185">Reference proteome</keyword>
<dbReference type="InterPro" id="IPR013656">
    <property type="entry name" value="PAS_4"/>
</dbReference>
<keyword evidence="5 13" id="KW-0418">Kinase</keyword>
<evidence type="ECO:0000256" key="7">
    <source>
        <dbReference type="ARBA" id="ARBA00023136"/>
    </source>
</evidence>
<dbReference type="PROSITE" id="PS50110">
    <property type="entry name" value="RESPONSE_REGULATORY"/>
    <property type="match status" value="1"/>
</dbReference>
<proteinExistence type="predicted"/>
<dbReference type="SMART" id="SM00091">
    <property type="entry name" value="PAS"/>
    <property type="match status" value="3"/>
</dbReference>
<keyword evidence="7" id="KW-0472">Membrane</keyword>
<evidence type="ECO:0000256" key="3">
    <source>
        <dbReference type="ARBA" id="ARBA00022553"/>
    </source>
</evidence>
<dbReference type="RefSeq" id="WP_171475788.1">
    <property type="nucleotide sequence ID" value="NZ_CP053452.2"/>
</dbReference>
<dbReference type="SUPFAM" id="SSF52172">
    <property type="entry name" value="CheY-like"/>
    <property type="match status" value="1"/>
</dbReference>
<feature type="modified residue" description="4-aspartylphosphate" evidence="8">
    <location>
        <position position="701"/>
    </location>
</feature>
<evidence type="ECO:0000259" key="12">
    <source>
        <dbReference type="PROSITE" id="PS50113"/>
    </source>
</evidence>
<dbReference type="Gene3D" id="3.30.450.20">
    <property type="entry name" value="PAS domain"/>
    <property type="match status" value="3"/>
</dbReference>
<dbReference type="PROSITE" id="PS50109">
    <property type="entry name" value="HIS_KIN"/>
    <property type="match status" value="1"/>
</dbReference>
<dbReference type="InterPro" id="IPR001610">
    <property type="entry name" value="PAC"/>
</dbReference>
<dbReference type="InterPro" id="IPR003661">
    <property type="entry name" value="HisK_dim/P_dom"/>
</dbReference>
<dbReference type="FunFam" id="1.10.287.130:FF:000001">
    <property type="entry name" value="Two-component sensor histidine kinase"/>
    <property type="match status" value="1"/>
</dbReference>
<dbReference type="SMART" id="SM00086">
    <property type="entry name" value="PAC"/>
    <property type="match status" value="2"/>
</dbReference>
<keyword evidence="4" id="KW-0808">Transferase</keyword>
<dbReference type="EMBL" id="CP053452">
    <property type="protein sequence ID" value="QJX01190.1"/>
    <property type="molecule type" value="Genomic_DNA"/>
</dbReference>
<dbReference type="SMART" id="SM00448">
    <property type="entry name" value="REC"/>
    <property type="match status" value="1"/>
</dbReference>
<evidence type="ECO:0000256" key="8">
    <source>
        <dbReference type="PROSITE-ProRule" id="PRU00169"/>
    </source>
</evidence>
<dbReference type="InterPro" id="IPR000700">
    <property type="entry name" value="PAS-assoc_C"/>
</dbReference>
<reference evidence="14" key="1">
    <citation type="submission" date="2020-05" db="EMBL/GenBank/DDBJ databases">
        <title>Frigoriglobus tundricola gen. nov., sp. nov., a psychrotolerant cellulolytic planctomycete of the family Gemmataceae with two divergent copies of 16S rRNA gene.</title>
        <authorList>
            <person name="Kulichevskaya I.S."/>
            <person name="Ivanova A.A."/>
            <person name="Naumoff D.G."/>
            <person name="Beletsky A.V."/>
            <person name="Rijpstra W.I.C."/>
            <person name="Sinninghe Damste J.S."/>
            <person name="Mardanov A.V."/>
            <person name="Ravin N.V."/>
            <person name="Dedysh S.N."/>
        </authorList>
    </citation>
    <scope>NUCLEOTIDE SEQUENCE [LARGE SCALE GENOMIC DNA]</scope>
    <source>
        <strain evidence="14">PL17</strain>
    </source>
</reference>
<dbReference type="KEGG" id="ftj:FTUN_8829"/>
<dbReference type="EC" id="2.7.13.3" evidence="2"/>
<organism evidence="13 14">
    <name type="scientific">Frigoriglobus tundricola</name>
    <dbReference type="NCBI Taxonomy" id="2774151"/>
    <lineage>
        <taxon>Bacteria</taxon>
        <taxon>Pseudomonadati</taxon>
        <taxon>Planctomycetota</taxon>
        <taxon>Planctomycetia</taxon>
        <taxon>Gemmatales</taxon>
        <taxon>Gemmataceae</taxon>
        <taxon>Frigoriglobus</taxon>
    </lineage>
</organism>
<dbReference type="PROSITE" id="PS50113">
    <property type="entry name" value="PAC"/>
    <property type="match status" value="1"/>
</dbReference>
<dbReference type="PANTHER" id="PTHR43547">
    <property type="entry name" value="TWO-COMPONENT HISTIDINE KINASE"/>
    <property type="match status" value="1"/>
</dbReference>
<dbReference type="Pfam" id="PF08447">
    <property type="entry name" value="PAS_3"/>
    <property type="match status" value="1"/>
</dbReference>
<comment type="catalytic activity">
    <reaction evidence="1">
        <text>ATP + protein L-histidine = ADP + protein N-phospho-L-histidine.</text>
        <dbReference type="EC" id="2.7.13.3"/>
    </reaction>
</comment>
<evidence type="ECO:0000259" key="10">
    <source>
        <dbReference type="PROSITE" id="PS50110"/>
    </source>
</evidence>
<dbReference type="InterPro" id="IPR035965">
    <property type="entry name" value="PAS-like_dom_sf"/>
</dbReference>
<gene>
    <name evidence="13" type="ORF">FTUN_8829</name>
</gene>
<dbReference type="SMART" id="SM00387">
    <property type="entry name" value="HATPase_c"/>
    <property type="match status" value="1"/>
</dbReference>
<dbReference type="SMART" id="SM00388">
    <property type="entry name" value="HisKA"/>
    <property type="match status" value="1"/>
</dbReference>
<dbReference type="CDD" id="cd00082">
    <property type="entry name" value="HisKA"/>
    <property type="match status" value="1"/>
</dbReference>
<feature type="domain" description="PAS" evidence="11">
    <location>
        <begin position="143"/>
        <end position="213"/>
    </location>
</feature>
<dbReference type="InterPro" id="IPR005467">
    <property type="entry name" value="His_kinase_dom"/>
</dbReference>
<evidence type="ECO:0000256" key="2">
    <source>
        <dbReference type="ARBA" id="ARBA00012438"/>
    </source>
</evidence>
<dbReference type="PANTHER" id="PTHR43547:SF2">
    <property type="entry name" value="HYBRID SIGNAL TRANSDUCTION HISTIDINE KINASE C"/>
    <property type="match status" value="1"/>
</dbReference>
<dbReference type="InterPro" id="IPR036890">
    <property type="entry name" value="HATPase_C_sf"/>
</dbReference>
<evidence type="ECO:0000256" key="1">
    <source>
        <dbReference type="ARBA" id="ARBA00000085"/>
    </source>
</evidence>
<dbReference type="Gene3D" id="1.10.287.130">
    <property type="match status" value="1"/>
</dbReference>
<dbReference type="InterPro" id="IPR000014">
    <property type="entry name" value="PAS"/>
</dbReference>
<dbReference type="FunFam" id="3.30.450.20:FF:000099">
    <property type="entry name" value="Sensory box sensor histidine kinase"/>
    <property type="match status" value="1"/>
</dbReference>
<dbReference type="Proteomes" id="UP000503447">
    <property type="component" value="Chromosome"/>
</dbReference>
<feature type="domain" description="Histidine kinase" evidence="9">
    <location>
        <begin position="411"/>
        <end position="629"/>
    </location>
</feature>
<dbReference type="FunFam" id="3.30.565.10:FF:000006">
    <property type="entry name" value="Sensor histidine kinase WalK"/>
    <property type="match status" value="1"/>
</dbReference>
<dbReference type="Gene3D" id="3.40.50.2300">
    <property type="match status" value="1"/>
</dbReference>
<dbReference type="PROSITE" id="PS50112">
    <property type="entry name" value="PAS"/>
    <property type="match status" value="2"/>
</dbReference>
<protein>
    <recommendedName>
        <fullName evidence="2">histidine kinase</fullName>
        <ecNumber evidence="2">2.7.13.3</ecNumber>
    </recommendedName>
</protein>
<feature type="domain" description="Response regulatory" evidence="10">
    <location>
        <begin position="652"/>
        <end position="768"/>
    </location>
</feature>
<dbReference type="Pfam" id="PF00072">
    <property type="entry name" value="Response_reg"/>
    <property type="match status" value="1"/>
</dbReference>
<keyword evidence="6" id="KW-0902">Two-component regulatory system</keyword>
<dbReference type="SUPFAM" id="SSF55785">
    <property type="entry name" value="PYP-like sensor domain (PAS domain)"/>
    <property type="match status" value="3"/>
</dbReference>
<dbReference type="PRINTS" id="PR00344">
    <property type="entry name" value="BCTRLSENSOR"/>
</dbReference>
<dbReference type="AlphaFoldDB" id="A0A6M5Z440"/>
<dbReference type="Pfam" id="PF02518">
    <property type="entry name" value="HATPase_c"/>
    <property type="match status" value="1"/>
</dbReference>
<feature type="domain" description="PAC" evidence="12">
    <location>
        <begin position="216"/>
        <end position="268"/>
    </location>
</feature>
<name>A0A6M5Z440_9BACT</name>
<evidence type="ECO:0000259" key="11">
    <source>
        <dbReference type="PROSITE" id="PS50112"/>
    </source>
</evidence>
<sequence>MEDHTDDRTLDSQHALAFAEHIISTLREPFVVLDKSLRVRTANAAFYRDFHASKDDTEGRFIYELGNGQWDIPRLRALLAQILSNSHPVEDFEVEHDFPALGRRSMLLNARRFPPGGDDADLVLLAIEDDTDRKRAEAAVRSSERRQRFILESIPQKLATARPNGDVDYFNPQWAEFTGLTFDQIRDWGWKQVIHPDDLAEHVRAWRHSITTGERFEFESRFRRADGEYRWHVSRAVPMRDEAGGVVMWVGSNTDVHDIKRAEIARTDSEVRFRRLFESAQDGILILDAGTGKVIDANPFMTALLGYPHDEFVGKELWEIGLFRDIDESRAAYRELQEKGYVRYENLPLESRSGHKVEVEFVSNVYAEGQHQVVQCNVRDITERSRLQRQVKEQAAALADLDRRKDEFLATLAHELRNPLAPIRNSLQIMKLPRVDAATVERSRNVIERQVQQMVRLVDDLMDVSRIVQGKVELRTERVELATVVARAVETARPIIDAKGHDLAITIPTESLPLEADVVRLAQVVGNLLTNAAKYTEPGGRIRLSARRDGDEAVLRVTDTGIGIAPDMLPKVFDLFVQVDPIATRSQGGLGIGLMLVKNLVGLHGGTVEAHSGGLGAGSEFVVRLPLMSPGRVQPEVSDAGERPNEPHPGRRLLVVDDNVDAAESLATLLGLGGHEVRVAHGGTDALAVATDYRPEMVFLDIGMPGMDGYEVARRLRTLPGLGRAVLVALTGWGSPDDRRRTTEAGFDHHLVKPVEPAVLAALLAGSPRRT</sequence>
<dbReference type="CDD" id="cd17580">
    <property type="entry name" value="REC_2_DhkD-like"/>
    <property type="match status" value="1"/>
</dbReference>
<evidence type="ECO:0000313" key="14">
    <source>
        <dbReference type="Proteomes" id="UP000503447"/>
    </source>
</evidence>
<dbReference type="Gene3D" id="3.30.565.10">
    <property type="entry name" value="Histidine kinase-like ATPase, C-terminal domain"/>
    <property type="match status" value="1"/>
</dbReference>
<evidence type="ECO:0000256" key="6">
    <source>
        <dbReference type="ARBA" id="ARBA00023012"/>
    </source>
</evidence>
<dbReference type="SUPFAM" id="SSF47384">
    <property type="entry name" value="Homodimeric domain of signal transducing histidine kinase"/>
    <property type="match status" value="1"/>
</dbReference>
<dbReference type="InterPro" id="IPR004358">
    <property type="entry name" value="Sig_transdc_His_kin-like_C"/>
</dbReference>